<keyword evidence="2" id="KW-0813">Transport</keyword>
<name>A0A4Y3TU25_9PROT</name>
<evidence type="ECO:0000256" key="2">
    <source>
        <dbReference type="ARBA" id="ARBA00022448"/>
    </source>
</evidence>
<dbReference type="InterPro" id="IPR017871">
    <property type="entry name" value="ABC_transporter-like_CS"/>
</dbReference>
<evidence type="ECO:0000256" key="4">
    <source>
        <dbReference type="ARBA" id="ARBA00022840"/>
    </source>
</evidence>
<dbReference type="CDD" id="cd03220">
    <property type="entry name" value="ABC_KpsT_Wzt"/>
    <property type="match status" value="1"/>
</dbReference>
<dbReference type="AlphaFoldDB" id="A0A4Y3TU25"/>
<dbReference type="PROSITE" id="PS00211">
    <property type="entry name" value="ABC_TRANSPORTER_1"/>
    <property type="match status" value="1"/>
</dbReference>
<organism evidence="6 7">
    <name type="scientific">Acetobacter peroxydans</name>
    <dbReference type="NCBI Taxonomy" id="104098"/>
    <lineage>
        <taxon>Bacteria</taxon>
        <taxon>Pseudomonadati</taxon>
        <taxon>Pseudomonadota</taxon>
        <taxon>Alphaproteobacteria</taxon>
        <taxon>Acetobacterales</taxon>
        <taxon>Acetobacteraceae</taxon>
        <taxon>Acetobacter</taxon>
    </lineage>
</organism>
<dbReference type="OrthoDB" id="9778870at2"/>
<evidence type="ECO:0000313" key="7">
    <source>
        <dbReference type="Proteomes" id="UP000317730"/>
    </source>
</evidence>
<dbReference type="GO" id="GO:0016887">
    <property type="term" value="F:ATP hydrolysis activity"/>
    <property type="evidence" value="ECO:0007669"/>
    <property type="project" value="InterPro"/>
</dbReference>
<keyword evidence="7" id="KW-1185">Reference proteome</keyword>
<sequence length="248" mass="26949">MVEILLEHASVEFSIYNARSRSIRNDLLKRVGGHIGHGVNNDRVVIHALRDINLHLTEGTRLALVGHNGAGKSTMLRLLSGVYEPSAGSALIEGHVSSLLDLSMGMDPEQTGRENIILRAVFLGMSVAQAKALVPEIAEFSELGPYLDLPMRTYSAGMAMRLGFGVSTAIHPDIILMDEMISVGDARFASKAKARLHNMMDKAGILVIASHSSDTLRQYCDRAIWLEEGRIIMDGPLEEVLARAHGTG</sequence>
<dbReference type="SUPFAM" id="SSF52540">
    <property type="entry name" value="P-loop containing nucleoside triphosphate hydrolases"/>
    <property type="match status" value="1"/>
</dbReference>
<proteinExistence type="inferred from homology"/>
<dbReference type="InterPro" id="IPR015860">
    <property type="entry name" value="ABC_transpr_TagH-like"/>
</dbReference>
<dbReference type="PANTHER" id="PTHR46743">
    <property type="entry name" value="TEICHOIC ACIDS EXPORT ATP-BINDING PROTEIN TAGH"/>
    <property type="match status" value="1"/>
</dbReference>
<dbReference type="PANTHER" id="PTHR46743:SF2">
    <property type="entry name" value="TEICHOIC ACIDS EXPORT ATP-BINDING PROTEIN TAGH"/>
    <property type="match status" value="1"/>
</dbReference>
<gene>
    <name evidence="6" type="ORF">APE01nite_10250</name>
</gene>
<dbReference type="RefSeq" id="WP_141375281.1">
    <property type="nucleotide sequence ID" value="NZ_BAPL01000024.1"/>
</dbReference>
<evidence type="ECO:0000313" key="6">
    <source>
        <dbReference type="EMBL" id="GEB85228.1"/>
    </source>
</evidence>
<dbReference type="GO" id="GO:0016020">
    <property type="term" value="C:membrane"/>
    <property type="evidence" value="ECO:0007669"/>
    <property type="project" value="InterPro"/>
</dbReference>
<dbReference type="InterPro" id="IPR003593">
    <property type="entry name" value="AAA+_ATPase"/>
</dbReference>
<evidence type="ECO:0000256" key="1">
    <source>
        <dbReference type="ARBA" id="ARBA00005417"/>
    </source>
</evidence>
<dbReference type="InterPro" id="IPR027417">
    <property type="entry name" value="P-loop_NTPase"/>
</dbReference>
<accession>A0A4Y3TU25</accession>
<keyword evidence="4 6" id="KW-0067">ATP-binding</keyword>
<keyword evidence="3" id="KW-0547">Nucleotide-binding</keyword>
<dbReference type="Gene3D" id="3.40.50.300">
    <property type="entry name" value="P-loop containing nucleotide triphosphate hydrolases"/>
    <property type="match status" value="1"/>
</dbReference>
<dbReference type="Proteomes" id="UP000317730">
    <property type="component" value="Unassembled WGS sequence"/>
</dbReference>
<comment type="similarity">
    <text evidence="1">Belongs to the ABC transporter superfamily.</text>
</comment>
<dbReference type="InterPro" id="IPR050683">
    <property type="entry name" value="Bact_Polysacc_Export_ATP-bd"/>
</dbReference>
<reference evidence="6 7" key="1">
    <citation type="submission" date="2019-06" db="EMBL/GenBank/DDBJ databases">
        <title>Whole genome shotgun sequence of Acetobacter peroxydans NBRC 13755.</title>
        <authorList>
            <person name="Hosoyama A."/>
            <person name="Uohara A."/>
            <person name="Ohji S."/>
            <person name="Ichikawa N."/>
        </authorList>
    </citation>
    <scope>NUCLEOTIDE SEQUENCE [LARGE SCALE GENOMIC DNA]</scope>
    <source>
        <strain evidence="6 7">NBRC 13755</strain>
    </source>
</reference>
<protein>
    <submittedName>
        <fullName evidence="6">Putative o-antigen/lipopolysaccharide transport ATP-binding protein ABC transporter RfbE</fullName>
    </submittedName>
</protein>
<dbReference type="EMBL" id="BJMV01000004">
    <property type="protein sequence ID" value="GEB85228.1"/>
    <property type="molecule type" value="Genomic_DNA"/>
</dbReference>
<evidence type="ECO:0000256" key="3">
    <source>
        <dbReference type="ARBA" id="ARBA00022741"/>
    </source>
</evidence>
<dbReference type="InterPro" id="IPR003439">
    <property type="entry name" value="ABC_transporter-like_ATP-bd"/>
</dbReference>
<dbReference type="GO" id="GO:0005524">
    <property type="term" value="F:ATP binding"/>
    <property type="evidence" value="ECO:0007669"/>
    <property type="project" value="UniProtKB-KW"/>
</dbReference>
<evidence type="ECO:0000259" key="5">
    <source>
        <dbReference type="PROSITE" id="PS50893"/>
    </source>
</evidence>
<feature type="domain" description="ABC transporter" evidence="5">
    <location>
        <begin position="23"/>
        <end position="248"/>
    </location>
</feature>
<dbReference type="SMART" id="SM00382">
    <property type="entry name" value="AAA"/>
    <property type="match status" value="1"/>
</dbReference>
<dbReference type="GO" id="GO:0140359">
    <property type="term" value="F:ABC-type transporter activity"/>
    <property type="evidence" value="ECO:0007669"/>
    <property type="project" value="InterPro"/>
</dbReference>
<comment type="caution">
    <text evidence="6">The sequence shown here is derived from an EMBL/GenBank/DDBJ whole genome shotgun (WGS) entry which is preliminary data.</text>
</comment>
<dbReference type="Pfam" id="PF00005">
    <property type="entry name" value="ABC_tran"/>
    <property type="match status" value="1"/>
</dbReference>
<dbReference type="PROSITE" id="PS50893">
    <property type="entry name" value="ABC_TRANSPORTER_2"/>
    <property type="match status" value="1"/>
</dbReference>